<evidence type="ECO:0000313" key="3">
    <source>
        <dbReference type="Proteomes" id="UP000827724"/>
    </source>
</evidence>
<feature type="compositionally biased region" description="Low complexity" evidence="1">
    <location>
        <begin position="347"/>
        <end position="357"/>
    </location>
</feature>
<gene>
    <name evidence="2" type="ORF">Trco_006280</name>
</gene>
<comment type="caution">
    <text evidence="2">The sequence shown here is derived from an EMBL/GenBank/DDBJ whole genome shotgun (WGS) entry which is preliminary data.</text>
</comment>
<name>A0A9P8QKV2_9HYPO</name>
<feature type="region of interest" description="Disordered" evidence="1">
    <location>
        <begin position="96"/>
        <end position="132"/>
    </location>
</feature>
<evidence type="ECO:0000256" key="1">
    <source>
        <dbReference type="SAM" id="MobiDB-lite"/>
    </source>
</evidence>
<feature type="region of interest" description="Disordered" evidence="1">
    <location>
        <begin position="287"/>
        <end position="400"/>
    </location>
</feature>
<protein>
    <submittedName>
        <fullName evidence="2">Uncharacterized protein</fullName>
    </submittedName>
</protein>
<organism evidence="2 3">
    <name type="scientific">Trichoderma cornu-damae</name>
    <dbReference type="NCBI Taxonomy" id="654480"/>
    <lineage>
        <taxon>Eukaryota</taxon>
        <taxon>Fungi</taxon>
        <taxon>Dikarya</taxon>
        <taxon>Ascomycota</taxon>
        <taxon>Pezizomycotina</taxon>
        <taxon>Sordariomycetes</taxon>
        <taxon>Hypocreomycetidae</taxon>
        <taxon>Hypocreales</taxon>
        <taxon>Hypocreaceae</taxon>
        <taxon>Trichoderma</taxon>
    </lineage>
</organism>
<accession>A0A9P8QKV2</accession>
<keyword evidence="3" id="KW-1185">Reference proteome</keyword>
<proteinExistence type="predicted"/>
<reference evidence="2" key="1">
    <citation type="submission" date="2021-08" db="EMBL/GenBank/DDBJ databases">
        <title>Chromosome-Level Trichoderma cornu-damae using Hi-C Data.</title>
        <authorList>
            <person name="Kim C.S."/>
        </authorList>
    </citation>
    <scope>NUCLEOTIDE SEQUENCE</scope>
    <source>
        <strain evidence="2">KA19-0412C</strain>
    </source>
</reference>
<dbReference type="Proteomes" id="UP000827724">
    <property type="component" value="Unassembled WGS sequence"/>
</dbReference>
<feature type="compositionally biased region" description="Polar residues" evidence="1">
    <location>
        <begin position="369"/>
        <end position="385"/>
    </location>
</feature>
<feature type="compositionally biased region" description="Basic and acidic residues" evidence="1">
    <location>
        <begin position="386"/>
        <end position="400"/>
    </location>
</feature>
<dbReference type="AlphaFoldDB" id="A0A9P8QKV2"/>
<dbReference type="EMBL" id="JAIWOZ010000005">
    <property type="protein sequence ID" value="KAH6604573.1"/>
    <property type="molecule type" value="Genomic_DNA"/>
</dbReference>
<evidence type="ECO:0000313" key="2">
    <source>
        <dbReference type="EMBL" id="KAH6604573.1"/>
    </source>
</evidence>
<sequence>MKVQLHKNKGLLVVLPSGKDQCVHDVLSLGAPAIQGPFCFISNTRQERLYKMKFRTSAAADGFQYLLKSLQQSALQFREAGLVSPKSASTIAVQKEHADKPLQTPSKAVSKAPEAVPETASNNKRDPVQAPGSVKASLQQEPGQILVSLQDDYPPKPAVTIEAAADQMQGIVQQILSEITATGIKVPENGVEEIESAAIANWMAQGFMRSETEPDGLQDELVELLRLLVRIKRKVQFRHGSNPVPISSETLLDLQEIAEKPRKRIKYTIADLKKLEAHAVSRRNKIRASGLREIQRGNGITKPGNRQAAPSLAKRGDEATATSGPKVPANAPGGLATSQWAATDGCSASAAKPPAAANLVVVPPKTPTALPTSKQPDPKGLSSSRWADKPVENEGKFAGF</sequence>
<dbReference type="OrthoDB" id="5143322at2759"/>